<feature type="region of interest" description="Disordered" evidence="1">
    <location>
        <begin position="47"/>
        <end position="75"/>
    </location>
</feature>
<organism evidence="2 3">
    <name type="scientific">Phyllosticta citricarpa</name>
    <dbReference type="NCBI Taxonomy" id="55181"/>
    <lineage>
        <taxon>Eukaryota</taxon>
        <taxon>Fungi</taxon>
        <taxon>Dikarya</taxon>
        <taxon>Ascomycota</taxon>
        <taxon>Pezizomycotina</taxon>
        <taxon>Dothideomycetes</taxon>
        <taxon>Dothideomycetes incertae sedis</taxon>
        <taxon>Botryosphaeriales</taxon>
        <taxon>Phyllostictaceae</taxon>
        <taxon>Phyllosticta</taxon>
    </lineage>
</organism>
<protein>
    <submittedName>
        <fullName evidence="2">Uncharacterized protein</fullName>
    </submittedName>
</protein>
<evidence type="ECO:0000313" key="2">
    <source>
        <dbReference type="EMBL" id="KAK7548635.1"/>
    </source>
</evidence>
<gene>
    <name evidence="2" type="ORF">IWX46DRAFT_639603</name>
</gene>
<sequence>MESFLQDEPEDSKVYMLYGWQLKEILEGLGGECVWFCDIGSRPGDEALDNAEEPNLPARRGESGQPHHKNVWHGSDDIDGTLSTRRRFRVLQYDVPAHVLDVVDLVKIRPGRDAQFAMWGSTLTPQMMTDQVGYTPNHGRSGPWRKTVFKRWLEETFFTTNTLVGALMDLLEWIQGRFLLNQDDSKGVLASRCCYDGFELQVNAQNGDENGLRASHWHVDDWHAELGYLEQQSPPLKLSIDAVSRH</sequence>
<comment type="caution">
    <text evidence="2">The sequence shown here is derived from an EMBL/GenBank/DDBJ whole genome shotgun (WGS) entry which is preliminary data.</text>
</comment>
<proteinExistence type="predicted"/>
<reference evidence="2 3" key="1">
    <citation type="submission" date="2024-04" db="EMBL/GenBank/DDBJ databases">
        <title>Phyllosticta paracitricarpa is synonymous to the EU quarantine fungus P. citricarpa based on phylogenomic analyses.</title>
        <authorList>
            <consortium name="Lawrence Berkeley National Laboratory"/>
            <person name="Van Ingen-Buijs V.A."/>
            <person name="Van Westerhoven A.C."/>
            <person name="Haridas S."/>
            <person name="Skiadas P."/>
            <person name="Martin F."/>
            <person name="Groenewald J.Z."/>
            <person name="Crous P.W."/>
            <person name="Seidl M.F."/>
        </authorList>
    </citation>
    <scope>NUCLEOTIDE SEQUENCE [LARGE SCALE GENOMIC DNA]</scope>
    <source>
        <strain evidence="2 3">CBS 122670</strain>
    </source>
</reference>
<name>A0ABR1MJ95_9PEZI</name>
<dbReference type="Proteomes" id="UP001365128">
    <property type="component" value="Unassembled WGS sequence"/>
</dbReference>
<keyword evidence="3" id="KW-1185">Reference proteome</keyword>
<dbReference type="EMBL" id="JBBPDW010000010">
    <property type="protein sequence ID" value="KAK7548635.1"/>
    <property type="molecule type" value="Genomic_DNA"/>
</dbReference>
<evidence type="ECO:0000313" key="3">
    <source>
        <dbReference type="Proteomes" id="UP001365128"/>
    </source>
</evidence>
<evidence type="ECO:0000256" key="1">
    <source>
        <dbReference type="SAM" id="MobiDB-lite"/>
    </source>
</evidence>
<accession>A0ABR1MJ95</accession>